<gene>
    <name evidence="2" type="ORF">Vbra_13657</name>
</gene>
<dbReference type="VEuPathDB" id="CryptoDB:Vbra_13657"/>
<dbReference type="OMA" id="CNLISAR"/>
<keyword evidence="3" id="KW-1185">Reference proteome</keyword>
<dbReference type="AlphaFoldDB" id="A0A0G4EW81"/>
<organism evidence="2 3">
    <name type="scientific">Vitrella brassicaformis (strain CCMP3155)</name>
    <dbReference type="NCBI Taxonomy" id="1169540"/>
    <lineage>
        <taxon>Eukaryota</taxon>
        <taxon>Sar</taxon>
        <taxon>Alveolata</taxon>
        <taxon>Colpodellida</taxon>
        <taxon>Vitrellaceae</taxon>
        <taxon>Vitrella</taxon>
    </lineage>
</organism>
<dbReference type="PhylomeDB" id="A0A0G4EW81"/>
<proteinExistence type="predicted"/>
<dbReference type="InParanoid" id="A0A0G4EW81"/>
<evidence type="ECO:0000313" key="2">
    <source>
        <dbReference type="EMBL" id="CEM02508.1"/>
    </source>
</evidence>
<name>A0A0G4EW81_VITBC</name>
<accession>A0A0G4EW81</accession>
<evidence type="ECO:0000313" key="3">
    <source>
        <dbReference type="Proteomes" id="UP000041254"/>
    </source>
</evidence>
<protein>
    <submittedName>
        <fullName evidence="2">Uncharacterized protein</fullName>
    </submittedName>
</protein>
<evidence type="ECO:0000256" key="1">
    <source>
        <dbReference type="SAM" id="MobiDB-lite"/>
    </source>
</evidence>
<dbReference type="EMBL" id="CDMY01000328">
    <property type="protein sequence ID" value="CEM02508.1"/>
    <property type="molecule type" value="Genomic_DNA"/>
</dbReference>
<reference evidence="2 3" key="1">
    <citation type="submission" date="2014-11" db="EMBL/GenBank/DDBJ databases">
        <authorList>
            <person name="Zhu J."/>
            <person name="Qi W."/>
            <person name="Song R."/>
        </authorList>
    </citation>
    <scope>NUCLEOTIDE SEQUENCE [LARGE SCALE GENOMIC DNA]</scope>
</reference>
<dbReference type="Proteomes" id="UP000041254">
    <property type="component" value="Unassembled WGS sequence"/>
</dbReference>
<sequence length="227" mass="26448">MATRRVVSPMLHLLHRSSGAALCSDLASARRARRLSLTTASLFSSPCVSFRPTRCPAPCPSPSHQCSSLLHHGGLPLFSRRLPPSPRPSSSPSPLASSVGQRRAYQVRFNINWVLHRLRHRIHKAYRKKRYGAMGQWKSHSHSRFDLRFRLTRFGWQNRMCGRYGKAYRDGDSQKRKRLRGFEFTHRQNWFRFRWVCPTRILKPRDPPHDKNVNLKKCRKHLPAHLG</sequence>
<feature type="region of interest" description="Disordered" evidence="1">
    <location>
        <begin position="80"/>
        <end position="99"/>
    </location>
</feature>
<dbReference type="FunCoup" id="A0A0G4EW81">
    <property type="interactions" value="1"/>
</dbReference>
<dbReference type="OrthoDB" id="382086at2759"/>